<dbReference type="EMBL" id="AP019835">
    <property type="protein sequence ID" value="BBM48916.1"/>
    <property type="molecule type" value="Genomic_DNA"/>
</dbReference>
<proteinExistence type="predicted"/>
<reference evidence="2 4" key="2">
    <citation type="submission" date="2019-07" db="EMBL/GenBank/DDBJ databases">
        <title>Complete Genome Sequence of Leptotrichia wadei Strain JMUB3934.</title>
        <authorList>
            <person name="Watanabe S."/>
            <person name="Cui L."/>
        </authorList>
    </citation>
    <scope>NUCLEOTIDE SEQUENCE [LARGE SCALE GENOMIC DNA]</scope>
    <source>
        <strain evidence="2 4">JMUB3934</strain>
    </source>
</reference>
<organism evidence="1 3">
    <name type="scientific">Leptotrichia wadei</name>
    <dbReference type="NCBI Taxonomy" id="157687"/>
    <lineage>
        <taxon>Bacteria</taxon>
        <taxon>Fusobacteriati</taxon>
        <taxon>Fusobacteriota</taxon>
        <taxon>Fusobacteriia</taxon>
        <taxon>Fusobacteriales</taxon>
        <taxon>Leptotrichiaceae</taxon>
        <taxon>Leptotrichia</taxon>
    </lineage>
</organism>
<dbReference type="Proteomes" id="UP000321501">
    <property type="component" value="Chromosome"/>
</dbReference>
<evidence type="ECO:0000313" key="1">
    <source>
        <dbReference type="EMBL" id="BBM46703.1"/>
    </source>
</evidence>
<evidence type="ECO:0000313" key="2">
    <source>
        <dbReference type="EMBL" id="BBM48916.1"/>
    </source>
</evidence>
<dbReference type="EMBL" id="AP019834">
    <property type="protein sequence ID" value="BBM46703.1"/>
    <property type="molecule type" value="Genomic_DNA"/>
</dbReference>
<evidence type="ECO:0000313" key="3">
    <source>
        <dbReference type="Proteomes" id="UP000321397"/>
    </source>
</evidence>
<accession>A0A510KA20</accession>
<reference evidence="1 3" key="1">
    <citation type="submission" date="2019-07" db="EMBL/GenBank/DDBJ databases">
        <title>Complete Genome Sequence of Leptotrichia wadei Strain JMUB3933.</title>
        <authorList>
            <person name="Watanabe S."/>
            <person name="Cui L."/>
        </authorList>
    </citation>
    <scope>NUCLEOTIDE SEQUENCE [LARGE SCALE GENOMIC DNA]</scope>
    <source>
        <strain evidence="1 3">JMUB3933</strain>
    </source>
</reference>
<evidence type="ECO:0000313" key="4">
    <source>
        <dbReference type="Proteomes" id="UP000321501"/>
    </source>
</evidence>
<name>A0A510KA20_9FUSO</name>
<dbReference type="AlphaFoldDB" id="A0A510KA20"/>
<gene>
    <name evidence="1" type="ORF">JMUB3933_0178</name>
    <name evidence="2" type="ORF">JMUB3934_0186</name>
</gene>
<dbReference type="Proteomes" id="UP000321397">
    <property type="component" value="Chromosome"/>
</dbReference>
<sequence length="54" mass="6618">MLLITKTFINERKYIMSYEYFIINVRNKLEVLLKENYRISKIAQILNLLIGIYY</sequence>
<protein>
    <submittedName>
        <fullName evidence="1">Uncharacterized protein</fullName>
    </submittedName>
</protein>